<evidence type="ECO:0000259" key="3">
    <source>
        <dbReference type="Pfam" id="PF22664"/>
    </source>
</evidence>
<dbReference type="InterPro" id="IPR050317">
    <property type="entry name" value="Plant_Fungal_Acyltransferase"/>
</dbReference>
<evidence type="ECO:0000313" key="4">
    <source>
        <dbReference type="EMBL" id="MDI1488097.1"/>
    </source>
</evidence>
<evidence type="ECO:0000256" key="1">
    <source>
        <dbReference type="ARBA" id="ARBA00022679"/>
    </source>
</evidence>
<feature type="region of interest" description="Disordered" evidence="2">
    <location>
        <begin position="238"/>
        <end position="259"/>
    </location>
</feature>
<gene>
    <name evidence="4" type="ORF">OHK93_007371</name>
</gene>
<keyword evidence="5" id="KW-1185">Reference proteome</keyword>
<dbReference type="PANTHER" id="PTHR31642">
    <property type="entry name" value="TRICHOTHECENE 3-O-ACETYLTRANSFERASE"/>
    <property type="match status" value="1"/>
</dbReference>
<protein>
    <recommendedName>
        <fullName evidence="3">Trichothecene 3-O-acetyltransferase-like N-terminal domain-containing protein</fullName>
    </recommendedName>
</protein>
<dbReference type="InterPro" id="IPR054710">
    <property type="entry name" value="Tri101-like_N"/>
</dbReference>
<dbReference type="GO" id="GO:0016747">
    <property type="term" value="F:acyltransferase activity, transferring groups other than amino-acyl groups"/>
    <property type="evidence" value="ECO:0007669"/>
    <property type="project" value="TreeGrafter"/>
</dbReference>
<evidence type="ECO:0000256" key="2">
    <source>
        <dbReference type="SAM" id="MobiDB-lite"/>
    </source>
</evidence>
<reference evidence="4" key="1">
    <citation type="journal article" date="2023" name="Genome Biol. Evol.">
        <title>First Whole Genome Sequence and Flow Cytometry Genome Size Data for the Lichen-Forming Fungus Ramalina farinacea (Ascomycota).</title>
        <authorList>
            <person name="Llewellyn T."/>
            <person name="Mian S."/>
            <person name="Hill R."/>
            <person name="Leitch I.J."/>
            <person name="Gaya E."/>
        </authorList>
    </citation>
    <scope>NUCLEOTIDE SEQUENCE</scope>
    <source>
        <strain evidence="4">LIQ254RAFAR</strain>
    </source>
</reference>
<dbReference type="PANTHER" id="PTHR31642:SF310">
    <property type="entry name" value="FATTY ALCOHOL:CAFFEOYL-COA ACYLTRANSFERASE"/>
    <property type="match status" value="1"/>
</dbReference>
<keyword evidence="1" id="KW-0808">Transferase</keyword>
<dbReference type="Proteomes" id="UP001161017">
    <property type="component" value="Unassembled WGS sequence"/>
</dbReference>
<dbReference type="EMBL" id="JAPUFD010000007">
    <property type="protein sequence ID" value="MDI1488097.1"/>
    <property type="molecule type" value="Genomic_DNA"/>
</dbReference>
<sequence>MASKTLHVELNALDHLPPPNYSNAILYLPLRAGVSAETAFKHLQQGLQRTFMQLPWLDGKVYPISPRLPGTPRFLEIRYHEKREDRYLPQQLRFNELKSLETYEDLRESAFHPASYEDESLTWAPFLPDVTDGAEVVVAQANFLPGACILTAAVSHASSDGMGVFSVLKIWADNCRDLQLGVPPEKAQPPEISDRSLLERICTSEGTGRSVEQIPPETWRLLGLEPPLNGEAAAAAAVTNGLSQSGQPPPPVSSGSGRSLQPYIFYMSPTKVTDLRDECKKETGATDVSVNDVICALVWRGLLKARIAARGSHGGGLMNGDNPADAHNIDARLDLPFDVRPYFSQILPLNYLGNFTMINQALLPLSELVAPLTSIGSVAGRIRQVAAEVTPASLMDAYTLVKTIQEGLKLGNLKVDGNGLMITSLLAFPMTEVCFGETIFGNGGKPEAIRTLMGAINQVFRYCVILPKKSHGGVEFVANLFDEEMDILKQDEAFGRYAMFVA</sequence>
<dbReference type="Pfam" id="PF22664">
    <property type="entry name" value="TRI-like_N"/>
    <property type="match status" value="1"/>
</dbReference>
<name>A0AA43QKC4_9LECA</name>
<dbReference type="Gene3D" id="3.30.559.10">
    <property type="entry name" value="Chloramphenicol acetyltransferase-like domain"/>
    <property type="match status" value="2"/>
</dbReference>
<dbReference type="InterPro" id="IPR023213">
    <property type="entry name" value="CAT-like_dom_sf"/>
</dbReference>
<comment type="caution">
    <text evidence="4">The sequence shown here is derived from an EMBL/GenBank/DDBJ whole genome shotgun (WGS) entry which is preliminary data.</text>
</comment>
<accession>A0AA43QKC4</accession>
<feature type="domain" description="Trichothecene 3-O-acetyltransferase-like N-terminal" evidence="3">
    <location>
        <begin position="29"/>
        <end position="175"/>
    </location>
</feature>
<proteinExistence type="predicted"/>
<dbReference type="AlphaFoldDB" id="A0AA43QKC4"/>
<evidence type="ECO:0000313" key="5">
    <source>
        <dbReference type="Proteomes" id="UP001161017"/>
    </source>
</evidence>
<organism evidence="4 5">
    <name type="scientific">Ramalina farinacea</name>
    <dbReference type="NCBI Taxonomy" id="258253"/>
    <lineage>
        <taxon>Eukaryota</taxon>
        <taxon>Fungi</taxon>
        <taxon>Dikarya</taxon>
        <taxon>Ascomycota</taxon>
        <taxon>Pezizomycotina</taxon>
        <taxon>Lecanoromycetes</taxon>
        <taxon>OSLEUM clade</taxon>
        <taxon>Lecanoromycetidae</taxon>
        <taxon>Lecanorales</taxon>
        <taxon>Lecanorineae</taxon>
        <taxon>Ramalinaceae</taxon>
        <taxon>Ramalina</taxon>
    </lineage>
</organism>